<dbReference type="EMBL" id="JADDUC020000236">
    <property type="protein sequence ID" value="KAI1229484.1"/>
    <property type="molecule type" value="Genomic_DNA"/>
</dbReference>
<dbReference type="AlphaFoldDB" id="A0A835NDA3"/>
<reference evidence="2" key="3">
    <citation type="submission" date="2022-01" db="EMBL/GenBank/DDBJ databases">
        <authorList>
            <person name="Rubenstein D.R."/>
        </authorList>
    </citation>
    <scope>NUCLEOTIDE SEQUENCE</scope>
    <source>
        <strain evidence="2">SS15</strain>
        <tissue evidence="2">Liver</tissue>
    </source>
</reference>
<protein>
    <submittedName>
        <fullName evidence="1">Uncharacterized protein</fullName>
    </submittedName>
</protein>
<sequence length="185" mass="21310">RLSRKKPHWDLPFLAFLVEIFDCLDLSKHGDSILEIMSRHLQSKCRERRRLVLRGLVVLSKDPSMAFGLWALWQQGRVAVKARCWCCSRSLLHSTALSSTQARKMCTLSQSLVELLGDLHGYVVSMTLSVLTNDDIHLQLHYLNLFLKVMDFVVDKGKKPLKRIVSQSLVPLFFHCHDENKRVAK</sequence>
<evidence type="ECO:0000313" key="3">
    <source>
        <dbReference type="Proteomes" id="UP000618051"/>
    </source>
</evidence>
<evidence type="ECO:0000313" key="1">
    <source>
        <dbReference type="EMBL" id="KAG0112760.1"/>
    </source>
</evidence>
<feature type="non-terminal residue" evidence="1">
    <location>
        <position position="185"/>
    </location>
</feature>
<name>A0A835NDA3_9PASS</name>
<reference evidence="2 3" key="2">
    <citation type="journal article" date="2021" name="J. Hered.">
        <title>Feather Gene Expression Elucidates the Developmental Basis of Plumage Iridescence in African Starlings.</title>
        <authorList>
            <person name="Rubenstein D.R."/>
            <person name="Corvelo A."/>
            <person name="MacManes M.D."/>
            <person name="Maia R."/>
            <person name="Narzisi G."/>
            <person name="Rousaki A."/>
            <person name="Vandenabeele P."/>
            <person name="Shawkey M.D."/>
            <person name="Solomon J."/>
        </authorList>
    </citation>
    <scope>NUCLEOTIDE SEQUENCE [LARGE SCALE GENOMIC DNA]</scope>
    <source>
        <strain evidence="2">SS15</strain>
    </source>
</reference>
<dbReference type="OrthoDB" id="9421177at2759"/>
<accession>A0A835NDA3</accession>
<comment type="caution">
    <text evidence="1">The sequence shown here is derived from an EMBL/GenBank/DDBJ whole genome shotgun (WGS) entry which is preliminary data.</text>
</comment>
<keyword evidence="3" id="KW-1185">Reference proteome</keyword>
<proteinExistence type="predicted"/>
<dbReference type="Proteomes" id="UP000618051">
    <property type="component" value="Unassembled WGS sequence"/>
</dbReference>
<feature type="non-terminal residue" evidence="1">
    <location>
        <position position="1"/>
    </location>
</feature>
<dbReference type="EMBL" id="JADDUC010001064">
    <property type="protein sequence ID" value="KAG0112760.1"/>
    <property type="molecule type" value="Genomic_DNA"/>
</dbReference>
<evidence type="ECO:0000313" key="2">
    <source>
        <dbReference type="EMBL" id="KAI1229484.1"/>
    </source>
</evidence>
<gene>
    <name evidence="2" type="ORF">IHE44_0007319</name>
    <name evidence="1" type="ORF">IHE44_000812</name>
</gene>
<reference evidence="1" key="1">
    <citation type="submission" date="2020-10" db="EMBL/GenBank/DDBJ databases">
        <title>Feather gene expression reveals the developmental basis of iridescence in African starlings.</title>
        <authorList>
            <person name="Rubenstein D.R."/>
        </authorList>
    </citation>
    <scope>NUCLEOTIDE SEQUENCE</scope>
    <source>
        <strain evidence="1">SS15</strain>
        <tissue evidence="1">Liver</tissue>
    </source>
</reference>
<organism evidence="1">
    <name type="scientific">Lamprotornis superbus</name>
    <dbReference type="NCBI Taxonomy" id="245042"/>
    <lineage>
        <taxon>Eukaryota</taxon>
        <taxon>Metazoa</taxon>
        <taxon>Chordata</taxon>
        <taxon>Craniata</taxon>
        <taxon>Vertebrata</taxon>
        <taxon>Euteleostomi</taxon>
        <taxon>Archelosauria</taxon>
        <taxon>Archosauria</taxon>
        <taxon>Dinosauria</taxon>
        <taxon>Saurischia</taxon>
        <taxon>Theropoda</taxon>
        <taxon>Coelurosauria</taxon>
        <taxon>Aves</taxon>
        <taxon>Neognathae</taxon>
        <taxon>Neoaves</taxon>
        <taxon>Telluraves</taxon>
        <taxon>Australaves</taxon>
        <taxon>Passeriformes</taxon>
        <taxon>Sturnidae</taxon>
        <taxon>Lamprotornis</taxon>
    </lineage>
</organism>